<dbReference type="AlphaFoldDB" id="A0A6N2SRS6"/>
<dbReference type="SMART" id="SM00342">
    <property type="entry name" value="HTH_ARAC"/>
    <property type="match status" value="1"/>
</dbReference>
<dbReference type="GO" id="GO:0043565">
    <property type="term" value="F:sequence-specific DNA binding"/>
    <property type="evidence" value="ECO:0007669"/>
    <property type="project" value="InterPro"/>
</dbReference>
<protein>
    <submittedName>
        <fullName evidence="4">Transposon Tn10 TetD protein</fullName>
    </submittedName>
</protein>
<evidence type="ECO:0000256" key="2">
    <source>
        <dbReference type="ARBA" id="ARBA00023125"/>
    </source>
</evidence>
<dbReference type="PANTHER" id="PTHR47504">
    <property type="entry name" value="RIGHT ORIGIN-BINDING PROTEIN"/>
    <property type="match status" value="1"/>
</dbReference>
<dbReference type="EMBL" id="CACRSQ010000003">
    <property type="protein sequence ID" value="VYS94510.1"/>
    <property type="molecule type" value="Genomic_DNA"/>
</dbReference>
<dbReference type="InterPro" id="IPR010499">
    <property type="entry name" value="AraC_E-bd"/>
</dbReference>
<dbReference type="SMART" id="SM00871">
    <property type="entry name" value="AraC_E_bind"/>
    <property type="match status" value="1"/>
</dbReference>
<keyword evidence="3" id="KW-0804">Transcription</keyword>
<evidence type="ECO:0000256" key="1">
    <source>
        <dbReference type="ARBA" id="ARBA00023015"/>
    </source>
</evidence>
<dbReference type="GO" id="GO:0003700">
    <property type="term" value="F:DNA-binding transcription factor activity"/>
    <property type="evidence" value="ECO:0007669"/>
    <property type="project" value="InterPro"/>
</dbReference>
<proteinExistence type="predicted"/>
<name>A0A6N2SRS6_9FIRM</name>
<sequence>MEWNEKLQMIIDYIEHHLQRVQEPIDPGEISKIAECSFGFFQKVFSYMNGISFAEYVRSRKLTLAGYDLKSTDQRVVDVSYLYGYDSPTSFTRAFQQFHGVSPKEARISKTKLKVVPKMQVSVKQEYTWRVEQKPAFRLIGKSIRFFCDDEEKPSKILEFWSECQRNGVFSCLISMDKGEPPGLFGLFHNVEESRNEMQYSIMAAADGEVPEGYGEFLIPETSWAVFDLSGPVPQAIHSGWKYLEEEWLVKYPFRHAKCPELEWYSSGNFYDKNYLSQIWIPILDGEQ</sequence>
<reference evidence="4" key="1">
    <citation type="submission" date="2019-11" db="EMBL/GenBank/DDBJ databases">
        <authorList>
            <person name="Feng L."/>
        </authorList>
    </citation>
    <scope>NUCLEOTIDE SEQUENCE</scope>
    <source>
        <strain evidence="4">AcaccaeLFYP115</strain>
    </source>
</reference>
<dbReference type="RefSeq" id="WP_006566657.1">
    <property type="nucleotide sequence ID" value="NZ_BAABZP010000001.1"/>
</dbReference>
<dbReference type="InterPro" id="IPR020449">
    <property type="entry name" value="Tscrpt_reg_AraC-type_HTH"/>
</dbReference>
<dbReference type="InterPro" id="IPR009057">
    <property type="entry name" value="Homeodomain-like_sf"/>
</dbReference>
<dbReference type="InterPro" id="IPR050959">
    <property type="entry name" value="MarA-like"/>
</dbReference>
<dbReference type="PRINTS" id="PR00032">
    <property type="entry name" value="HTHARAC"/>
</dbReference>
<keyword evidence="2" id="KW-0238">DNA-binding</keyword>
<evidence type="ECO:0000256" key="3">
    <source>
        <dbReference type="ARBA" id="ARBA00023163"/>
    </source>
</evidence>
<gene>
    <name evidence="4" type="primary">tetD_2</name>
    <name evidence="4" type="ORF">ACLFYP115_01035</name>
</gene>
<keyword evidence="1" id="KW-0805">Transcription regulation</keyword>
<dbReference type="PROSITE" id="PS01124">
    <property type="entry name" value="HTH_ARAC_FAMILY_2"/>
    <property type="match status" value="1"/>
</dbReference>
<dbReference type="Pfam" id="PF14526">
    <property type="entry name" value="Cass2"/>
    <property type="match status" value="1"/>
</dbReference>
<dbReference type="Pfam" id="PF12833">
    <property type="entry name" value="HTH_18"/>
    <property type="match status" value="1"/>
</dbReference>
<dbReference type="PANTHER" id="PTHR47504:SF5">
    <property type="entry name" value="RIGHT ORIGIN-BINDING PROTEIN"/>
    <property type="match status" value="1"/>
</dbReference>
<dbReference type="Gene3D" id="3.20.80.10">
    <property type="entry name" value="Regulatory factor, effector binding domain"/>
    <property type="match status" value="1"/>
</dbReference>
<dbReference type="SUPFAM" id="SSF55136">
    <property type="entry name" value="Probable bacterial effector-binding domain"/>
    <property type="match status" value="1"/>
</dbReference>
<organism evidence="4">
    <name type="scientific">Anaerostipes caccae</name>
    <dbReference type="NCBI Taxonomy" id="105841"/>
    <lineage>
        <taxon>Bacteria</taxon>
        <taxon>Bacillati</taxon>
        <taxon>Bacillota</taxon>
        <taxon>Clostridia</taxon>
        <taxon>Lachnospirales</taxon>
        <taxon>Lachnospiraceae</taxon>
        <taxon>Anaerostipes</taxon>
    </lineage>
</organism>
<dbReference type="InterPro" id="IPR029441">
    <property type="entry name" value="Cass2"/>
</dbReference>
<dbReference type="InterPro" id="IPR011256">
    <property type="entry name" value="Reg_factor_effector_dom_sf"/>
</dbReference>
<dbReference type="SUPFAM" id="SSF46689">
    <property type="entry name" value="Homeodomain-like"/>
    <property type="match status" value="1"/>
</dbReference>
<accession>A0A6N2SRS6</accession>
<evidence type="ECO:0000313" key="4">
    <source>
        <dbReference type="EMBL" id="VYS94510.1"/>
    </source>
</evidence>
<dbReference type="Gene3D" id="1.10.10.60">
    <property type="entry name" value="Homeodomain-like"/>
    <property type="match status" value="2"/>
</dbReference>
<dbReference type="InterPro" id="IPR018060">
    <property type="entry name" value="HTH_AraC"/>
</dbReference>